<evidence type="ECO:0000256" key="6">
    <source>
        <dbReference type="ARBA" id="ARBA00023136"/>
    </source>
</evidence>
<keyword evidence="4 7" id="KW-0812">Transmembrane</keyword>
<evidence type="ECO:0000256" key="3">
    <source>
        <dbReference type="ARBA" id="ARBA00022448"/>
    </source>
</evidence>
<dbReference type="EMBL" id="JAUIZM010000010">
    <property type="protein sequence ID" value="KAK1359361.1"/>
    <property type="molecule type" value="Genomic_DNA"/>
</dbReference>
<dbReference type="InterPro" id="IPR004813">
    <property type="entry name" value="OPT"/>
</dbReference>
<gene>
    <name evidence="8" type="ORF">POM88_043835</name>
</gene>
<dbReference type="AlphaFoldDB" id="A0AAD8H2N7"/>
<feature type="transmembrane region" description="Helical" evidence="7">
    <location>
        <begin position="224"/>
        <end position="251"/>
    </location>
</feature>
<comment type="subcellular location">
    <subcellularLocation>
        <location evidence="1">Membrane</location>
        <topology evidence="1">Multi-pass membrane protein</topology>
    </subcellularLocation>
</comment>
<dbReference type="GO" id="GO:0035673">
    <property type="term" value="F:oligopeptide transmembrane transporter activity"/>
    <property type="evidence" value="ECO:0007669"/>
    <property type="project" value="InterPro"/>
</dbReference>
<feature type="transmembrane region" description="Helical" evidence="7">
    <location>
        <begin position="113"/>
        <end position="134"/>
    </location>
</feature>
<reference evidence="8" key="2">
    <citation type="submission" date="2023-05" db="EMBL/GenBank/DDBJ databases">
        <authorList>
            <person name="Schelkunov M.I."/>
        </authorList>
    </citation>
    <scope>NUCLEOTIDE SEQUENCE</scope>
    <source>
        <strain evidence="8">Hsosn_3</strain>
        <tissue evidence="8">Leaf</tissue>
    </source>
</reference>
<dbReference type="InterPro" id="IPR045035">
    <property type="entry name" value="YSL-like"/>
</dbReference>
<keyword evidence="3" id="KW-0813">Transport</keyword>
<accession>A0AAD8H2N7</accession>
<keyword evidence="6 7" id="KW-0472">Membrane</keyword>
<feature type="transmembrane region" description="Helical" evidence="7">
    <location>
        <begin position="195"/>
        <end position="212"/>
    </location>
</feature>
<organism evidence="8 9">
    <name type="scientific">Heracleum sosnowskyi</name>
    <dbReference type="NCBI Taxonomy" id="360622"/>
    <lineage>
        <taxon>Eukaryota</taxon>
        <taxon>Viridiplantae</taxon>
        <taxon>Streptophyta</taxon>
        <taxon>Embryophyta</taxon>
        <taxon>Tracheophyta</taxon>
        <taxon>Spermatophyta</taxon>
        <taxon>Magnoliopsida</taxon>
        <taxon>eudicotyledons</taxon>
        <taxon>Gunneridae</taxon>
        <taxon>Pentapetalae</taxon>
        <taxon>asterids</taxon>
        <taxon>campanulids</taxon>
        <taxon>Apiales</taxon>
        <taxon>Apiaceae</taxon>
        <taxon>Apioideae</taxon>
        <taxon>apioid superclade</taxon>
        <taxon>Tordylieae</taxon>
        <taxon>Tordyliinae</taxon>
        <taxon>Heracleum</taxon>
    </lineage>
</organism>
<evidence type="ECO:0000313" key="9">
    <source>
        <dbReference type="Proteomes" id="UP001237642"/>
    </source>
</evidence>
<feature type="transmembrane region" description="Helical" evidence="7">
    <location>
        <begin position="307"/>
        <end position="324"/>
    </location>
</feature>
<dbReference type="PANTHER" id="PTHR31645:SF0">
    <property type="entry name" value="OLIGOPEPTIDE TRANSPORTER YGL114W-RELATED"/>
    <property type="match status" value="1"/>
</dbReference>
<evidence type="ECO:0000256" key="2">
    <source>
        <dbReference type="ARBA" id="ARBA00010276"/>
    </source>
</evidence>
<dbReference type="PANTHER" id="PTHR31645">
    <property type="entry name" value="OLIGOPEPTIDE TRANSPORTER YGL114W-RELATED"/>
    <property type="match status" value="1"/>
</dbReference>
<comment type="caution">
    <text evidence="8">The sequence shown here is derived from an EMBL/GenBank/DDBJ whole genome shotgun (WGS) entry which is preliminary data.</text>
</comment>
<evidence type="ECO:0000256" key="4">
    <source>
        <dbReference type="ARBA" id="ARBA00022692"/>
    </source>
</evidence>
<evidence type="ECO:0000256" key="7">
    <source>
        <dbReference type="SAM" id="Phobius"/>
    </source>
</evidence>
<evidence type="ECO:0000256" key="1">
    <source>
        <dbReference type="ARBA" id="ARBA00004141"/>
    </source>
</evidence>
<keyword evidence="9" id="KW-1185">Reference proteome</keyword>
<comment type="similarity">
    <text evidence="2">Belongs to the YSL (TC 2.A.67.2) family.</text>
</comment>
<dbReference type="GO" id="GO:0005774">
    <property type="term" value="C:vacuolar membrane"/>
    <property type="evidence" value="ECO:0007669"/>
    <property type="project" value="TreeGrafter"/>
</dbReference>
<dbReference type="Pfam" id="PF03169">
    <property type="entry name" value="OPT"/>
    <property type="match status" value="3"/>
</dbReference>
<protein>
    <submittedName>
        <fullName evidence="8">Uncharacterized protein</fullName>
    </submittedName>
</protein>
<feature type="transmembrane region" description="Helical" evidence="7">
    <location>
        <begin position="344"/>
        <end position="366"/>
    </location>
</feature>
<reference evidence="8" key="1">
    <citation type="submission" date="2023-02" db="EMBL/GenBank/DDBJ databases">
        <title>Genome of toxic invasive species Heracleum sosnowskyi carries increased number of genes despite the absence of recent whole-genome duplications.</title>
        <authorList>
            <person name="Schelkunov M."/>
            <person name="Shtratnikova V."/>
            <person name="Makarenko M."/>
            <person name="Klepikova A."/>
            <person name="Omelchenko D."/>
            <person name="Novikova G."/>
            <person name="Obukhova E."/>
            <person name="Bogdanov V."/>
            <person name="Penin A."/>
            <person name="Logacheva M."/>
        </authorList>
    </citation>
    <scope>NUCLEOTIDE SEQUENCE</scope>
    <source>
        <strain evidence="8">Hsosn_3</strain>
        <tissue evidence="8">Leaf</tissue>
    </source>
</reference>
<name>A0AAD8H2N7_9APIA</name>
<sequence>MNMSEPLMQHDDEVSEKIKTIELELFKFKTLIVAVLEEEVEEDHFVVEDKEEEMCQVKIQVHSKEEEEELVEVTMEEEEVVSGHLLSLDDTTYKLIGVDYPGNRAEDVKNPGLLWMTGFLFVVSFIGLFSLVPLRKVMVMNSKLIYPSGTTTTQNLELRLQGSKYAVLGNNKTSNISGEQKEQDMIFLKDGIPSWFAASGYVGLTSISTFIMPKNLSTLQVIGLFIVASLVGPDGGVVAGLASCGVIMSIVSTSADLMQDFKTGYLTLSSTKSIWSPDSLYKVPFAVIYREMAILGVEGFSELPKHCLAICCGFFVAALVINLLRDITPPKFSRLIPLPMAEAVPFYLGAYFAIDMFVGTVILSVWERLNRKSAKDYSGAVASGLICGDGIWTIPSAVLSIMRIDPPICMSFRPSSISSS</sequence>
<evidence type="ECO:0000313" key="8">
    <source>
        <dbReference type="EMBL" id="KAK1359361.1"/>
    </source>
</evidence>
<evidence type="ECO:0000256" key="5">
    <source>
        <dbReference type="ARBA" id="ARBA00022989"/>
    </source>
</evidence>
<dbReference type="Proteomes" id="UP001237642">
    <property type="component" value="Unassembled WGS sequence"/>
</dbReference>
<keyword evidence="5 7" id="KW-1133">Transmembrane helix</keyword>
<proteinExistence type="inferred from homology"/>